<protein>
    <submittedName>
        <fullName evidence="1">DUF1460 domain-containing protein</fullName>
    </submittedName>
</protein>
<comment type="caution">
    <text evidence="1">The sequence shown here is derived from an EMBL/GenBank/DDBJ whole genome shotgun (WGS) entry which is preliminary data.</text>
</comment>
<name>A0ACC6ME97_MYCPF</name>
<gene>
    <name evidence="1" type="ORF">OHX15_07300</name>
</gene>
<accession>A0ACC6ME97</accession>
<dbReference type="EMBL" id="JAOXLN010000005">
    <property type="protein sequence ID" value="MDZ5085192.1"/>
    <property type="molecule type" value="Genomic_DNA"/>
</dbReference>
<evidence type="ECO:0000313" key="2">
    <source>
        <dbReference type="Proteomes" id="UP001289645"/>
    </source>
</evidence>
<reference evidence="1 2" key="1">
    <citation type="journal article" date="2021" name="Chemosphere">
        <title>Bioballs carrying a syntrophic Rhodococcus and Mycolicibacterium consortium for simultaneous sorption and biodegradation of fuel oil in contaminated freshwater.</title>
        <authorList>
            <person name="Naloka K."/>
            <person name="Polrit D."/>
            <person name="Muangchinda C."/>
            <person name="Thoetkiattikul H."/>
            <person name="Pinyakong O."/>
        </authorList>
    </citation>
    <scope>NUCLEOTIDE SEQUENCE [LARGE SCALE GENOMIC DNA]</scope>
    <source>
        <strain evidence="1 2">J101</strain>
    </source>
</reference>
<evidence type="ECO:0000313" key="1">
    <source>
        <dbReference type="EMBL" id="MDZ5085192.1"/>
    </source>
</evidence>
<keyword evidence="2" id="KW-1185">Reference proteome</keyword>
<sequence length="238" mass="25560">MSPRSAEILDRLLDVRRETPGAAGAPPPAAVLSQRFLGTAYGANTLVGSQGVPEQLVIDLERVDCFTLADYVEALKRAENRDQFIDALTAVRYQDGLVGFATRRHFFTDWSAGSPPIATDVTADVSGDAVTVTKNLNRRDDGGTYLPGLPVTRREVTYIPAERVDGAVLAQLRPGDYIGAYAEDGGLDVTHVGLFLTGPDGPVLRNASSLSRDQQVVDTPLLDYVATVPGIVVLRPLR</sequence>
<organism evidence="1 2">
    <name type="scientific">Mycolicibacterium parafortuitum</name>
    <name type="common">Mycobacterium parafortuitum</name>
    <dbReference type="NCBI Taxonomy" id="39692"/>
    <lineage>
        <taxon>Bacteria</taxon>
        <taxon>Bacillati</taxon>
        <taxon>Actinomycetota</taxon>
        <taxon>Actinomycetes</taxon>
        <taxon>Mycobacteriales</taxon>
        <taxon>Mycobacteriaceae</taxon>
        <taxon>Mycolicibacterium</taxon>
    </lineage>
</organism>
<proteinExistence type="predicted"/>
<dbReference type="Proteomes" id="UP001289645">
    <property type="component" value="Unassembled WGS sequence"/>
</dbReference>